<sequence>MGDGGHIFKDVTLGFPSRENLENLRKSGKEDFTGVTIGNNFVLRPGTIIYSDVTIGDNF</sequence>
<protein>
    <submittedName>
        <fullName evidence="1">Uncharacterized protein</fullName>
    </submittedName>
</protein>
<accession>A0A9E7TID5</accession>
<gene>
    <name evidence="1" type="ORF">L6E24_13170</name>
</gene>
<proteinExistence type="predicted"/>
<dbReference type="KEGG" id="mend:L6E24_13170"/>
<dbReference type="AlphaFoldDB" id="A0A9E7TID5"/>
<dbReference type="SUPFAM" id="SSF51161">
    <property type="entry name" value="Trimeric LpxA-like enzymes"/>
    <property type="match status" value="1"/>
</dbReference>
<dbReference type="Gene3D" id="2.160.10.10">
    <property type="entry name" value="Hexapeptide repeat proteins"/>
    <property type="match status" value="1"/>
</dbReference>
<organism evidence="1 2">
    <name type="scientific">Methanoplanus endosymbiosus</name>
    <dbReference type="NCBI Taxonomy" id="33865"/>
    <lineage>
        <taxon>Archaea</taxon>
        <taxon>Methanobacteriati</taxon>
        <taxon>Methanobacteriota</taxon>
        <taxon>Stenosarchaea group</taxon>
        <taxon>Methanomicrobia</taxon>
        <taxon>Methanomicrobiales</taxon>
        <taxon>Methanomicrobiaceae</taxon>
        <taxon>Methanoplanus</taxon>
    </lineage>
</organism>
<dbReference type="EMBL" id="CP096115">
    <property type="protein sequence ID" value="UUX92278.1"/>
    <property type="molecule type" value="Genomic_DNA"/>
</dbReference>
<evidence type="ECO:0000313" key="1">
    <source>
        <dbReference type="EMBL" id="UUX92278.1"/>
    </source>
</evidence>
<evidence type="ECO:0000313" key="2">
    <source>
        <dbReference type="Proteomes" id="UP001060368"/>
    </source>
</evidence>
<dbReference type="Proteomes" id="UP001060368">
    <property type="component" value="Chromosome"/>
</dbReference>
<name>A0A9E7TID5_9EURY</name>
<dbReference type="InterPro" id="IPR011004">
    <property type="entry name" value="Trimer_LpxA-like_sf"/>
</dbReference>
<reference evidence="1" key="1">
    <citation type="submission" date="2022-04" db="EMBL/GenBank/DDBJ databases">
        <title>Complete genome of Methanoplanus endosymbiosus DSM 3599.</title>
        <authorList>
            <person name="Chen S.-C."/>
            <person name="You Y.-T."/>
            <person name="Zhou Y.-Z."/>
            <person name="Lai M.-C."/>
        </authorList>
    </citation>
    <scope>NUCLEOTIDE SEQUENCE</scope>
    <source>
        <strain evidence="1">DSM 3599</strain>
    </source>
</reference>
<keyword evidence="2" id="KW-1185">Reference proteome</keyword>